<dbReference type="EMBL" id="RCHU02000003">
    <property type="protein sequence ID" value="KAL3598380.1"/>
    <property type="molecule type" value="Genomic_DNA"/>
</dbReference>
<gene>
    <name evidence="1" type="ORF">D5086_006298</name>
</gene>
<protein>
    <submittedName>
        <fullName evidence="1">Uncharacterized protein</fullName>
    </submittedName>
</protein>
<name>A0ACC4CLE8_POPAL</name>
<organism evidence="1 2">
    <name type="scientific">Populus alba</name>
    <name type="common">White poplar</name>
    <dbReference type="NCBI Taxonomy" id="43335"/>
    <lineage>
        <taxon>Eukaryota</taxon>
        <taxon>Viridiplantae</taxon>
        <taxon>Streptophyta</taxon>
        <taxon>Embryophyta</taxon>
        <taxon>Tracheophyta</taxon>
        <taxon>Spermatophyta</taxon>
        <taxon>Magnoliopsida</taxon>
        <taxon>eudicotyledons</taxon>
        <taxon>Gunneridae</taxon>
        <taxon>Pentapetalae</taxon>
        <taxon>rosids</taxon>
        <taxon>fabids</taxon>
        <taxon>Malpighiales</taxon>
        <taxon>Salicaceae</taxon>
        <taxon>Saliceae</taxon>
        <taxon>Populus</taxon>
    </lineage>
</organism>
<proteinExistence type="predicted"/>
<comment type="caution">
    <text evidence="1">The sequence shown here is derived from an EMBL/GenBank/DDBJ whole genome shotgun (WGS) entry which is preliminary data.</text>
</comment>
<sequence length="107" mass="11767">MLGESASRPIVIRSDGHYPPTTSASQYQPSSKRFSINLKNIPNPPVSSLFKNGGLVGGVFRATRPVRSHLLGKDSDPTTSEKSERHQARFQIQTLSGPTSSRRHRLV</sequence>
<accession>A0ACC4CLE8</accession>
<dbReference type="Proteomes" id="UP000309997">
    <property type="component" value="Unassembled WGS sequence"/>
</dbReference>
<evidence type="ECO:0000313" key="1">
    <source>
        <dbReference type="EMBL" id="KAL3598380.1"/>
    </source>
</evidence>
<keyword evidence="2" id="KW-1185">Reference proteome</keyword>
<evidence type="ECO:0000313" key="2">
    <source>
        <dbReference type="Proteomes" id="UP000309997"/>
    </source>
</evidence>
<reference evidence="1 2" key="1">
    <citation type="journal article" date="2024" name="Plant Biotechnol. J.">
        <title>Genome and CRISPR/Cas9 system of a widespread forest tree (Populus alba) in the world.</title>
        <authorList>
            <person name="Liu Y.J."/>
            <person name="Jiang P.F."/>
            <person name="Han X.M."/>
            <person name="Li X.Y."/>
            <person name="Wang H.M."/>
            <person name="Wang Y.J."/>
            <person name="Wang X.X."/>
            <person name="Zeng Q.Y."/>
        </authorList>
    </citation>
    <scope>NUCLEOTIDE SEQUENCE [LARGE SCALE GENOMIC DNA]</scope>
    <source>
        <strain evidence="2">cv. PAL-ZL1</strain>
    </source>
</reference>